<evidence type="ECO:0000313" key="1">
    <source>
        <dbReference type="EMBL" id="GAD03361.1"/>
    </source>
</evidence>
<keyword evidence="2" id="KW-1185">Reference proteome</keyword>
<reference evidence="1" key="1">
    <citation type="journal article" date="2013" name="Genome Announc.">
        <title>Draft Genome Sequence of Agarivorans albus Strain MKT 106T, an Agarolytic Marine Bacterium.</title>
        <authorList>
            <person name="Yasuike M."/>
            <person name="Nakamura Y."/>
            <person name="Kai W."/>
            <person name="Fujiwara A."/>
            <person name="Fukui Y."/>
            <person name="Satomi M."/>
            <person name="Sano M."/>
        </authorList>
    </citation>
    <scope>NUCLEOTIDE SEQUENCE [LARGE SCALE GENOMIC DNA]</scope>
</reference>
<dbReference type="RefSeq" id="WP_016403128.1">
    <property type="nucleotide sequence ID" value="NZ_BARX01000026.1"/>
</dbReference>
<accession>R9PU11</accession>
<dbReference type="EMBL" id="BARX01000026">
    <property type="protein sequence ID" value="GAD03361.1"/>
    <property type="molecule type" value="Genomic_DNA"/>
</dbReference>
<comment type="caution">
    <text evidence="1">The sequence shown here is derived from an EMBL/GenBank/DDBJ whole genome shotgun (WGS) entry which is preliminary data.</text>
</comment>
<evidence type="ECO:0000313" key="2">
    <source>
        <dbReference type="Proteomes" id="UP000014461"/>
    </source>
</evidence>
<protein>
    <submittedName>
        <fullName evidence="1">Uncharacterized protein</fullName>
    </submittedName>
</protein>
<gene>
    <name evidence="1" type="ORF">AALB_3441</name>
</gene>
<proteinExistence type="predicted"/>
<dbReference type="AlphaFoldDB" id="R9PU11"/>
<dbReference type="OrthoDB" id="5919030at2"/>
<dbReference type="Proteomes" id="UP000014461">
    <property type="component" value="Unassembled WGS sequence"/>
</dbReference>
<organism evidence="1 2">
    <name type="scientific">Agarivorans albus MKT 106</name>
    <dbReference type="NCBI Taxonomy" id="1331007"/>
    <lineage>
        <taxon>Bacteria</taxon>
        <taxon>Pseudomonadati</taxon>
        <taxon>Pseudomonadota</taxon>
        <taxon>Gammaproteobacteria</taxon>
        <taxon>Alteromonadales</taxon>
        <taxon>Alteromonadaceae</taxon>
        <taxon>Agarivorans</taxon>
    </lineage>
</organism>
<name>R9PU11_AGAAL</name>
<sequence length="77" mass="8650">MKHHSSTSPRIQLSLSVDKLQQLLAQGAICINDLADIQPEAKHVLWKLCLQNCKSGACERRAKAVNDEERLKVKNLD</sequence>